<feature type="transmembrane region" description="Helical" evidence="2">
    <location>
        <begin position="43"/>
        <end position="64"/>
    </location>
</feature>
<feature type="transmembrane region" description="Helical" evidence="2">
    <location>
        <begin position="320"/>
        <end position="339"/>
    </location>
</feature>
<dbReference type="SUPFAM" id="SSF103481">
    <property type="entry name" value="Multidrug resistance efflux transporter EmrE"/>
    <property type="match status" value="1"/>
</dbReference>
<dbReference type="InterPro" id="IPR037185">
    <property type="entry name" value="EmrE-like"/>
</dbReference>
<feature type="transmembrane region" description="Helical" evidence="2">
    <location>
        <begin position="131"/>
        <end position="150"/>
    </location>
</feature>
<keyword evidence="2" id="KW-1133">Transmembrane helix</keyword>
<accession>A0A7S3HVD5</accession>
<sequence>MLEDELKSGGFFGKNCYWISCSLAAGFFMGTGSAIFATHYADLGFEGGGLCGPGVFIMFFVLWAGRVVAYRCKTGSWTNPKDSRLVWPNNKLKWSNLVPLLGNATVNVSYLIVMTYAWYFAKLGDINQGVVSALLALASLINVVTFYFGFGEKIGWLHMIGVVFMVASVICIGAAAGSHGGEVETDEELEAGGGRSKTLNGILAIICGLGGPTVVSTQHFLIRKYKPQYNGIEQALDAAVIEFCVLTFFLIPLSGNPDFTIAWKDIGLGTAAGLLMCLGRIFVTIGVAVGLAGPAEALMSTHALYQSLLSAIFADQSLSLLEILGVLLGLAGVFFMAFLDTCVERIQKKRLIQRLKSQEAAEDTAAAKKDVAEDPDKFFSSDPPAPAAQ</sequence>
<feature type="transmembrane region" description="Helical" evidence="2">
    <location>
        <begin position="16"/>
        <end position="37"/>
    </location>
</feature>
<reference evidence="3" key="1">
    <citation type="submission" date="2021-01" db="EMBL/GenBank/DDBJ databases">
        <authorList>
            <person name="Corre E."/>
            <person name="Pelletier E."/>
            <person name="Niang G."/>
            <person name="Scheremetjew M."/>
            <person name="Finn R."/>
            <person name="Kale V."/>
            <person name="Holt S."/>
            <person name="Cochrane G."/>
            <person name="Meng A."/>
            <person name="Brown T."/>
            <person name="Cohen L."/>
        </authorList>
    </citation>
    <scope>NUCLEOTIDE SEQUENCE</scope>
    <source>
        <strain evidence="3">Fehren 1</strain>
    </source>
</reference>
<feature type="transmembrane region" description="Helical" evidence="2">
    <location>
        <begin position="157"/>
        <end position="178"/>
    </location>
</feature>
<feature type="transmembrane region" description="Helical" evidence="2">
    <location>
        <begin position="97"/>
        <end position="119"/>
    </location>
</feature>
<dbReference type="EMBL" id="HBIE01001281">
    <property type="protein sequence ID" value="CAE0305521.1"/>
    <property type="molecule type" value="Transcribed_RNA"/>
</dbReference>
<protein>
    <recommendedName>
        <fullName evidence="4">EamA domain-containing protein</fullName>
    </recommendedName>
</protein>
<evidence type="ECO:0000256" key="2">
    <source>
        <dbReference type="SAM" id="Phobius"/>
    </source>
</evidence>
<feature type="transmembrane region" description="Helical" evidence="2">
    <location>
        <begin position="198"/>
        <end position="222"/>
    </location>
</feature>
<gene>
    <name evidence="3" type="ORF">FEHR0123_LOCUS425</name>
</gene>
<evidence type="ECO:0008006" key="4">
    <source>
        <dbReference type="Google" id="ProtNLM"/>
    </source>
</evidence>
<keyword evidence="2" id="KW-0472">Membrane</keyword>
<name>A0A7S3HVD5_9SPIT</name>
<feature type="compositionally biased region" description="Basic and acidic residues" evidence="1">
    <location>
        <begin position="365"/>
        <end position="379"/>
    </location>
</feature>
<evidence type="ECO:0000256" key="1">
    <source>
        <dbReference type="SAM" id="MobiDB-lite"/>
    </source>
</evidence>
<evidence type="ECO:0000313" key="3">
    <source>
        <dbReference type="EMBL" id="CAE0305521.1"/>
    </source>
</evidence>
<organism evidence="3">
    <name type="scientific">Favella ehrenbergii</name>
    <dbReference type="NCBI Taxonomy" id="182087"/>
    <lineage>
        <taxon>Eukaryota</taxon>
        <taxon>Sar</taxon>
        <taxon>Alveolata</taxon>
        <taxon>Ciliophora</taxon>
        <taxon>Intramacronucleata</taxon>
        <taxon>Spirotrichea</taxon>
        <taxon>Choreotrichia</taxon>
        <taxon>Tintinnida</taxon>
        <taxon>Xystonellidae</taxon>
        <taxon>Favella</taxon>
    </lineage>
</organism>
<proteinExistence type="predicted"/>
<feature type="transmembrane region" description="Helical" evidence="2">
    <location>
        <begin position="266"/>
        <end position="290"/>
    </location>
</feature>
<keyword evidence="2" id="KW-0812">Transmembrane</keyword>
<dbReference type="AlphaFoldDB" id="A0A7S3HVD5"/>
<feature type="region of interest" description="Disordered" evidence="1">
    <location>
        <begin position="359"/>
        <end position="389"/>
    </location>
</feature>